<evidence type="ECO:0000313" key="8">
    <source>
        <dbReference type="Proteomes" id="UP000053675"/>
    </source>
</evidence>
<dbReference type="Gene3D" id="2.60.40.10">
    <property type="entry name" value="Immunoglobulins"/>
    <property type="match status" value="1"/>
</dbReference>
<dbReference type="EMBL" id="JMQM01000001">
    <property type="protein sequence ID" value="KFB09238.1"/>
    <property type="molecule type" value="Genomic_DNA"/>
</dbReference>
<dbReference type="Gene3D" id="3.20.20.80">
    <property type="entry name" value="Glycosidases"/>
    <property type="match status" value="1"/>
</dbReference>
<keyword evidence="2 7" id="KW-0378">Hydrolase</keyword>
<evidence type="ECO:0000256" key="2">
    <source>
        <dbReference type="ARBA" id="ARBA00022801"/>
    </source>
</evidence>
<dbReference type="Pfam" id="PF02836">
    <property type="entry name" value="Glyco_hydro_2_C"/>
    <property type="match status" value="1"/>
</dbReference>
<reference evidence="7 8" key="1">
    <citation type="submission" date="2014-05" db="EMBL/GenBank/DDBJ databases">
        <title>Draft Genome Sequence of Nitratireductor basaltis Strain UMTGB225, A Marine Bacterium Isolated from Green Barrel Tunicate.</title>
        <authorList>
            <person name="Gan H.Y."/>
        </authorList>
    </citation>
    <scope>NUCLEOTIDE SEQUENCE [LARGE SCALE GENOMIC DNA]</scope>
    <source>
        <strain evidence="7 8">UMTGB225</strain>
    </source>
</reference>
<dbReference type="EC" id="3.2.1.31" evidence="7"/>
<accession>A0A084U8F2</accession>
<dbReference type="Proteomes" id="UP000053675">
    <property type="component" value="Unassembled WGS sequence"/>
</dbReference>
<dbReference type="RefSeq" id="WP_036478966.1">
    <property type="nucleotide sequence ID" value="NZ_JMQM01000001.1"/>
</dbReference>
<feature type="domain" description="Glycoside hydrolase family 2 immunoglobulin-like beta-sandwich" evidence="4">
    <location>
        <begin position="211"/>
        <end position="297"/>
    </location>
</feature>
<dbReference type="InterPro" id="IPR051913">
    <property type="entry name" value="GH2_Domain-Containing"/>
</dbReference>
<feature type="domain" description="Glycosyl hydrolases family 2 sugar binding" evidence="6">
    <location>
        <begin position="43"/>
        <end position="207"/>
    </location>
</feature>
<dbReference type="InterPro" id="IPR006102">
    <property type="entry name" value="Ig-like_GH2"/>
</dbReference>
<dbReference type="InterPro" id="IPR006101">
    <property type="entry name" value="Glyco_hydro_2"/>
</dbReference>
<dbReference type="SUPFAM" id="SSF51445">
    <property type="entry name" value="(Trans)glycosidases"/>
    <property type="match status" value="1"/>
</dbReference>
<dbReference type="Pfam" id="PF02837">
    <property type="entry name" value="Glyco_hydro_2_N"/>
    <property type="match status" value="1"/>
</dbReference>
<dbReference type="InterPro" id="IPR006104">
    <property type="entry name" value="Glyco_hydro_2_N"/>
</dbReference>
<evidence type="ECO:0000259" key="6">
    <source>
        <dbReference type="Pfam" id="PF02837"/>
    </source>
</evidence>
<evidence type="ECO:0000256" key="3">
    <source>
        <dbReference type="ARBA" id="ARBA00023295"/>
    </source>
</evidence>
<comment type="caution">
    <text evidence="7">The sequence shown here is derived from an EMBL/GenBank/DDBJ whole genome shotgun (WGS) entry which is preliminary data.</text>
</comment>
<evidence type="ECO:0000259" key="5">
    <source>
        <dbReference type="Pfam" id="PF02836"/>
    </source>
</evidence>
<dbReference type="InterPro" id="IPR006103">
    <property type="entry name" value="Glyco_hydro_2_cat"/>
</dbReference>
<comment type="similarity">
    <text evidence="1">Belongs to the glycosyl hydrolase 2 family.</text>
</comment>
<dbReference type="InterPro" id="IPR036156">
    <property type="entry name" value="Beta-gal/glucu_dom_sf"/>
</dbReference>
<feature type="domain" description="Glycoside hydrolase family 2 catalytic" evidence="5">
    <location>
        <begin position="302"/>
        <end position="585"/>
    </location>
</feature>
<evidence type="ECO:0000259" key="4">
    <source>
        <dbReference type="Pfam" id="PF00703"/>
    </source>
</evidence>
<dbReference type="InterPro" id="IPR013783">
    <property type="entry name" value="Ig-like_fold"/>
</dbReference>
<dbReference type="InterPro" id="IPR023232">
    <property type="entry name" value="Glyco_hydro_2_AS"/>
</dbReference>
<dbReference type="GO" id="GO:0005975">
    <property type="term" value="P:carbohydrate metabolic process"/>
    <property type="evidence" value="ECO:0007669"/>
    <property type="project" value="InterPro"/>
</dbReference>
<sequence>MLERSHLAENALTALHDEDYDVPFNTQSLNHTTMIFTGGRQARSLNGQYNFCVDLLDTGLRQKWFSMLPQPQEEKTEPWDYDPYEGETVPVPSNWAMLKEKWYFFEGSAWYTRPLDMEKLDAERRYFLRMGAAQYDCKIFLNGEFLGNHYGCSTPFFLELTEHLKAGRNWLMFCVNNTRTLDRVPMRNTDWFNYGGIYREVELYETPKTVIRDLFIRLSGDEGYDRIAVSGEVDGAADNARLTIPDLGIDQEIPVENGTFSAQIEASPDLWSPASPRLYDVKLEAGGDTVTDRVGFRRIERRGTEILLNGKPTFLRGISVHEDDLENGKVTSEEDLRRRFEHARELGCNYLRLAHYPHHERAAQLADELGFMLWEEIPVYWAIDFENEATFRDAQNQLLELIKRDRNRASVIIWSVGNENPDTDARLSFMRRLAETAKEADPTRLTSAACLINHAKRKIEDRLADHIDVIGINEYYGWYDENIEDLEVIGRNSAPDRPVVISETGADGAIGDGAPEKGFFSESYMADVYREQIAMLRRLAYVKGISPWILYDFRIERRQNIYQAGFNRKGLIHADKKTRKEAFSILASWYHELAAGEREGD</sequence>
<dbReference type="PRINTS" id="PR00132">
    <property type="entry name" value="GLHYDRLASE2"/>
</dbReference>
<dbReference type="PROSITE" id="PS00608">
    <property type="entry name" value="GLYCOSYL_HYDROL_F2_2"/>
    <property type="match status" value="1"/>
</dbReference>
<keyword evidence="8" id="KW-1185">Reference proteome</keyword>
<dbReference type="InterPro" id="IPR017853">
    <property type="entry name" value="GH"/>
</dbReference>
<name>A0A084U8F2_9HYPH</name>
<dbReference type="GO" id="GO:0004566">
    <property type="term" value="F:beta-glucuronidase activity"/>
    <property type="evidence" value="ECO:0007669"/>
    <property type="project" value="UniProtKB-EC"/>
</dbReference>
<organism evidence="7 8">
    <name type="scientific">Nitratireductor basaltis</name>
    <dbReference type="NCBI Taxonomy" id="472175"/>
    <lineage>
        <taxon>Bacteria</taxon>
        <taxon>Pseudomonadati</taxon>
        <taxon>Pseudomonadota</taxon>
        <taxon>Alphaproteobacteria</taxon>
        <taxon>Hyphomicrobiales</taxon>
        <taxon>Phyllobacteriaceae</taxon>
        <taxon>Nitratireductor</taxon>
    </lineage>
</organism>
<dbReference type="eggNOG" id="COG3250">
    <property type="taxonomic scope" value="Bacteria"/>
</dbReference>
<dbReference type="OrthoDB" id="9758603at2"/>
<dbReference type="SUPFAM" id="SSF49785">
    <property type="entry name" value="Galactose-binding domain-like"/>
    <property type="match status" value="1"/>
</dbReference>
<evidence type="ECO:0000256" key="1">
    <source>
        <dbReference type="ARBA" id="ARBA00007401"/>
    </source>
</evidence>
<dbReference type="PATRIC" id="fig|472175.3.peg.260"/>
<gene>
    <name evidence="7" type="primary">uidA</name>
    <name evidence="7" type="ORF">EL18_00253</name>
</gene>
<dbReference type="Gene3D" id="2.60.120.260">
    <property type="entry name" value="Galactose-binding domain-like"/>
    <property type="match status" value="1"/>
</dbReference>
<evidence type="ECO:0000313" key="7">
    <source>
        <dbReference type="EMBL" id="KFB09238.1"/>
    </source>
</evidence>
<dbReference type="PANTHER" id="PTHR42732:SF1">
    <property type="entry name" value="BETA-MANNOSIDASE"/>
    <property type="match status" value="1"/>
</dbReference>
<proteinExistence type="inferred from homology"/>
<keyword evidence="3 7" id="KW-0326">Glycosidase</keyword>
<dbReference type="STRING" id="472175.EL18_00253"/>
<dbReference type="InterPro" id="IPR008979">
    <property type="entry name" value="Galactose-bd-like_sf"/>
</dbReference>
<dbReference type="SUPFAM" id="SSF49303">
    <property type="entry name" value="beta-Galactosidase/glucuronidase domain"/>
    <property type="match status" value="1"/>
</dbReference>
<dbReference type="Pfam" id="PF00703">
    <property type="entry name" value="Glyco_hydro_2"/>
    <property type="match status" value="1"/>
</dbReference>
<dbReference type="PANTHER" id="PTHR42732">
    <property type="entry name" value="BETA-GALACTOSIDASE"/>
    <property type="match status" value="1"/>
</dbReference>
<protein>
    <submittedName>
        <fullName evidence="7">Beta-glucuronidase</fullName>
        <ecNumber evidence="7">3.2.1.31</ecNumber>
    </submittedName>
</protein>
<dbReference type="AlphaFoldDB" id="A0A084U8F2"/>